<reference evidence="2 3" key="1">
    <citation type="submission" date="2016-07" db="EMBL/GenBank/DDBJ databases">
        <title>Pervasive Adenine N6-methylation of Active Genes in Fungi.</title>
        <authorList>
            <consortium name="DOE Joint Genome Institute"/>
            <person name="Mondo S.J."/>
            <person name="Dannebaum R.O."/>
            <person name="Kuo R.C."/>
            <person name="Labutti K."/>
            <person name="Haridas S."/>
            <person name="Kuo A."/>
            <person name="Salamov A."/>
            <person name="Ahrendt S.R."/>
            <person name="Lipzen A."/>
            <person name="Sullivan W."/>
            <person name="Andreopoulos W.B."/>
            <person name="Clum A."/>
            <person name="Lindquist E."/>
            <person name="Daum C."/>
            <person name="Ramamoorthy G.K."/>
            <person name="Gryganskyi A."/>
            <person name="Culley D."/>
            <person name="Magnuson J.K."/>
            <person name="James T.Y."/>
            <person name="O'Malley M.A."/>
            <person name="Stajich J.E."/>
            <person name="Spatafora J.W."/>
            <person name="Visel A."/>
            <person name="Grigoriev I.V."/>
        </authorList>
    </citation>
    <scope>NUCLEOTIDE SEQUENCE [LARGE SCALE GENOMIC DNA]</scope>
    <source>
        <strain evidence="2 3">NRRL 1336</strain>
    </source>
</reference>
<organism evidence="2 3">
    <name type="scientific">Absidia repens</name>
    <dbReference type="NCBI Taxonomy" id="90262"/>
    <lineage>
        <taxon>Eukaryota</taxon>
        <taxon>Fungi</taxon>
        <taxon>Fungi incertae sedis</taxon>
        <taxon>Mucoromycota</taxon>
        <taxon>Mucoromycotina</taxon>
        <taxon>Mucoromycetes</taxon>
        <taxon>Mucorales</taxon>
        <taxon>Cunninghamellaceae</taxon>
        <taxon>Absidia</taxon>
    </lineage>
</organism>
<evidence type="ECO:0000256" key="1">
    <source>
        <dbReference type="SAM" id="MobiDB-lite"/>
    </source>
</evidence>
<feature type="compositionally biased region" description="Low complexity" evidence="1">
    <location>
        <begin position="39"/>
        <end position="67"/>
    </location>
</feature>
<comment type="caution">
    <text evidence="2">The sequence shown here is derived from an EMBL/GenBank/DDBJ whole genome shotgun (WGS) entry which is preliminary data.</text>
</comment>
<sequence length="207" mass="22932">MTLSKSSVSMDKRHSISKTFSWLPSPMNHHAKENRRRSGTPTPTISTSPTSTTPSLSSSSSSSPTTKKFGFFSKFRSSVTELDQILSSDEDEEDHQTPPTPRDSQHLIPSTSISSLSPSHSTKVAPPAPLVTMTAAYMHHDIPSSLPNRSSLSPPPKPPQHASLNQHVQNILAFTFDNVDEMIEKEWESDRHRLEIDLLTPAPYQFS</sequence>
<dbReference type="OrthoDB" id="10595233at2759"/>
<feature type="region of interest" description="Disordered" evidence="1">
    <location>
        <begin position="83"/>
        <end position="126"/>
    </location>
</feature>
<name>A0A1X2IS82_9FUNG</name>
<feature type="region of interest" description="Disordered" evidence="1">
    <location>
        <begin position="141"/>
        <end position="163"/>
    </location>
</feature>
<accession>A0A1X2IS82</accession>
<proteinExistence type="predicted"/>
<dbReference type="AlphaFoldDB" id="A0A1X2IS82"/>
<dbReference type="EMBL" id="MCGE01000005">
    <property type="protein sequence ID" value="ORZ21407.1"/>
    <property type="molecule type" value="Genomic_DNA"/>
</dbReference>
<feature type="compositionally biased region" description="Low complexity" evidence="1">
    <location>
        <begin position="143"/>
        <end position="152"/>
    </location>
</feature>
<evidence type="ECO:0000313" key="3">
    <source>
        <dbReference type="Proteomes" id="UP000193560"/>
    </source>
</evidence>
<keyword evidence="3" id="KW-1185">Reference proteome</keyword>
<dbReference type="Proteomes" id="UP000193560">
    <property type="component" value="Unassembled WGS sequence"/>
</dbReference>
<feature type="compositionally biased region" description="Low complexity" evidence="1">
    <location>
        <begin position="106"/>
        <end position="122"/>
    </location>
</feature>
<protein>
    <submittedName>
        <fullName evidence="2">Uncharacterized protein</fullName>
    </submittedName>
</protein>
<evidence type="ECO:0000313" key="2">
    <source>
        <dbReference type="EMBL" id="ORZ21407.1"/>
    </source>
</evidence>
<gene>
    <name evidence="2" type="ORF">BCR42DRAFT_407500</name>
</gene>
<feature type="region of interest" description="Disordered" evidence="1">
    <location>
        <begin position="1"/>
        <end position="67"/>
    </location>
</feature>